<dbReference type="RefSeq" id="WP_144239518.1">
    <property type="nucleotide sequence ID" value="NZ_CP103305.1"/>
</dbReference>
<sequence>MRPPFFMQELVESVRRLVSECRNDNDIDRQVSILIRANAMLPESMQLKIPSLITADYIRKALSDIEEQIEAIPTT</sequence>
<organism evidence="1">
    <name type="scientific">Nitrososphaera viennensis</name>
    <dbReference type="NCBI Taxonomy" id="1034015"/>
    <lineage>
        <taxon>Archaea</taxon>
        <taxon>Nitrososphaerota</taxon>
        <taxon>Nitrososphaeria</taxon>
        <taxon>Nitrososphaerales</taxon>
        <taxon>Nitrososphaeraceae</taxon>
        <taxon>Nitrososphaera</taxon>
    </lineage>
</organism>
<gene>
    <name evidence="1" type="ORF">NWT39_05160</name>
</gene>
<dbReference type="GeneID" id="74946303"/>
<name>A0A977IG82_9ARCH</name>
<protein>
    <submittedName>
        <fullName evidence="1">Uncharacterized protein</fullName>
    </submittedName>
</protein>
<accession>A0A977IG82</accession>
<dbReference type="AlphaFoldDB" id="A0A977IG82"/>
<dbReference type="EMBL" id="CP103305">
    <property type="protein sequence ID" value="UVS70178.1"/>
    <property type="molecule type" value="Genomic_DNA"/>
</dbReference>
<evidence type="ECO:0000313" key="1">
    <source>
        <dbReference type="EMBL" id="UVS70178.1"/>
    </source>
</evidence>
<dbReference type="Proteomes" id="UP001059771">
    <property type="component" value="Chromosome"/>
</dbReference>
<reference evidence="1" key="1">
    <citation type="submission" date="2022-08" db="EMBL/GenBank/DDBJ databases">
        <title>Dynamic responses of ammonia-oxidizing microbial communities induced by reactive oxygen species (ROS) in fluctuating redox aquifers.</title>
        <authorList>
            <person name="Wang P."/>
            <person name="Wang H."/>
        </authorList>
    </citation>
    <scope>NUCLEOTIDE SEQUENCE</scope>
    <source>
        <strain evidence="1">PLX03</strain>
    </source>
</reference>
<proteinExistence type="predicted"/>